<reference evidence="2" key="5">
    <citation type="submission" date="2018-04" db="UniProtKB">
        <authorList>
            <consortium name="EnsemblFungi"/>
        </authorList>
    </citation>
    <scope>IDENTIFICATION</scope>
    <source>
        <strain evidence="2">R3-111a-1</strain>
    </source>
</reference>
<dbReference type="Proteomes" id="UP000006039">
    <property type="component" value="Unassembled WGS sequence"/>
</dbReference>
<reference evidence="1" key="3">
    <citation type="submission" date="2010-09" db="EMBL/GenBank/DDBJ databases">
        <title>Annotation of Gaeumannomyces graminis var. tritici R3-111a-1.</title>
        <authorList>
            <consortium name="The Broad Institute Genome Sequencing Platform"/>
            <person name="Ma L.-J."/>
            <person name="Dead R."/>
            <person name="Young S.K."/>
            <person name="Zeng Q."/>
            <person name="Gargeya S."/>
            <person name="Fitzgerald M."/>
            <person name="Haas B."/>
            <person name="Abouelleil A."/>
            <person name="Alvarado L."/>
            <person name="Arachchi H.M."/>
            <person name="Berlin A."/>
            <person name="Brown A."/>
            <person name="Chapman S.B."/>
            <person name="Chen Z."/>
            <person name="Dunbar C."/>
            <person name="Freedman E."/>
            <person name="Gearin G."/>
            <person name="Gellesch M."/>
            <person name="Goldberg J."/>
            <person name="Griggs A."/>
            <person name="Gujja S."/>
            <person name="Heiman D."/>
            <person name="Howarth C."/>
            <person name="Larson L."/>
            <person name="Lui A."/>
            <person name="MacDonald P.J.P."/>
            <person name="Mehta T."/>
            <person name="Montmayeur A."/>
            <person name="Murphy C."/>
            <person name="Neiman D."/>
            <person name="Pearson M."/>
            <person name="Priest M."/>
            <person name="Roberts A."/>
            <person name="Saif S."/>
            <person name="Shea T."/>
            <person name="Shenoy N."/>
            <person name="Sisk P."/>
            <person name="Stolte C."/>
            <person name="Sykes S."/>
            <person name="Yandava C."/>
            <person name="Wortman J."/>
            <person name="Nusbaum C."/>
            <person name="Birren B."/>
        </authorList>
    </citation>
    <scope>NUCLEOTIDE SEQUENCE</scope>
    <source>
        <strain evidence="1">R3-111a-1</strain>
    </source>
</reference>
<dbReference type="VEuPathDB" id="FungiDB:GGTG_12755"/>
<gene>
    <name evidence="2" type="primary">20353213</name>
    <name evidence="1" type="ORF">GGTG_12755</name>
</gene>
<proteinExistence type="predicted"/>
<reference evidence="3" key="1">
    <citation type="submission" date="2010-07" db="EMBL/GenBank/DDBJ databases">
        <title>The genome sequence of Gaeumannomyces graminis var. tritici strain R3-111a-1.</title>
        <authorList>
            <consortium name="The Broad Institute Genome Sequencing Platform"/>
            <person name="Ma L.-J."/>
            <person name="Dead R."/>
            <person name="Young S."/>
            <person name="Zeng Q."/>
            <person name="Koehrsen M."/>
            <person name="Alvarado L."/>
            <person name="Berlin A."/>
            <person name="Chapman S.B."/>
            <person name="Chen Z."/>
            <person name="Freedman E."/>
            <person name="Gellesch M."/>
            <person name="Goldberg J."/>
            <person name="Griggs A."/>
            <person name="Gujja S."/>
            <person name="Heilman E.R."/>
            <person name="Heiman D."/>
            <person name="Hepburn T."/>
            <person name="Howarth C."/>
            <person name="Jen D."/>
            <person name="Larson L."/>
            <person name="Mehta T."/>
            <person name="Neiman D."/>
            <person name="Pearson M."/>
            <person name="Roberts A."/>
            <person name="Saif S."/>
            <person name="Shea T."/>
            <person name="Shenoy N."/>
            <person name="Sisk P."/>
            <person name="Stolte C."/>
            <person name="Sykes S."/>
            <person name="Walk T."/>
            <person name="White J."/>
            <person name="Yandava C."/>
            <person name="Haas B."/>
            <person name="Nusbaum C."/>
            <person name="Birren B."/>
        </authorList>
    </citation>
    <scope>NUCLEOTIDE SEQUENCE [LARGE SCALE GENOMIC DNA]</scope>
    <source>
        <strain evidence="3">R3-111a-1</strain>
    </source>
</reference>
<protein>
    <submittedName>
        <fullName evidence="1 2">Uncharacterized protein</fullName>
    </submittedName>
</protein>
<organism evidence="1">
    <name type="scientific">Gaeumannomyces tritici (strain R3-111a-1)</name>
    <name type="common">Wheat and barley take-all root rot fungus</name>
    <name type="synonym">Gaeumannomyces graminis var. tritici</name>
    <dbReference type="NCBI Taxonomy" id="644352"/>
    <lineage>
        <taxon>Eukaryota</taxon>
        <taxon>Fungi</taxon>
        <taxon>Dikarya</taxon>
        <taxon>Ascomycota</taxon>
        <taxon>Pezizomycotina</taxon>
        <taxon>Sordariomycetes</taxon>
        <taxon>Sordariomycetidae</taxon>
        <taxon>Magnaporthales</taxon>
        <taxon>Magnaporthaceae</taxon>
        <taxon>Gaeumannomyces</taxon>
    </lineage>
</organism>
<dbReference type="RefSeq" id="XP_009228920.1">
    <property type="nucleotide sequence ID" value="XM_009230656.1"/>
</dbReference>
<reference evidence="1" key="2">
    <citation type="submission" date="2010-07" db="EMBL/GenBank/DDBJ databases">
        <authorList>
            <consortium name="The Broad Institute Genome Sequencing Platform"/>
            <consortium name="Broad Institute Genome Sequencing Center for Infectious Disease"/>
            <person name="Ma L.-J."/>
            <person name="Dead R."/>
            <person name="Young S."/>
            <person name="Zeng Q."/>
            <person name="Koehrsen M."/>
            <person name="Alvarado L."/>
            <person name="Berlin A."/>
            <person name="Chapman S.B."/>
            <person name="Chen Z."/>
            <person name="Freedman E."/>
            <person name="Gellesch M."/>
            <person name="Goldberg J."/>
            <person name="Griggs A."/>
            <person name="Gujja S."/>
            <person name="Heilman E.R."/>
            <person name="Heiman D."/>
            <person name="Hepburn T."/>
            <person name="Howarth C."/>
            <person name="Jen D."/>
            <person name="Larson L."/>
            <person name="Mehta T."/>
            <person name="Neiman D."/>
            <person name="Pearson M."/>
            <person name="Roberts A."/>
            <person name="Saif S."/>
            <person name="Shea T."/>
            <person name="Shenoy N."/>
            <person name="Sisk P."/>
            <person name="Stolte C."/>
            <person name="Sykes S."/>
            <person name="Walk T."/>
            <person name="White J."/>
            <person name="Yandava C."/>
            <person name="Haas B."/>
            <person name="Nusbaum C."/>
            <person name="Birren B."/>
        </authorList>
    </citation>
    <scope>NUCLEOTIDE SEQUENCE</scope>
    <source>
        <strain evidence="1">R3-111a-1</strain>
    </source>
</reference>
<dbReference type="EMBL" id="GL385403">
    <property type="protein sequence ID" value="EJT69872.1"/>
    <property type="molecule type" value="Genomic_DNA"/>
</dbReference>
<evidence type="ECO:0000313" key="1">
    <source>
        <dbReference type="EMBL" id="EJT69872.1"/>
    </source>
</evidence>
<dbReference type="EnsemblFungi" id="EJT69872">
    <property type="protein sequence ID" value="EJT69872"/>
    <property type="gene ID" value="GGTG_12755"/>
</dbReference>
<dbReference type="AlphaFoldDB" id="J3PGX5"/>
<accession>J3PGX5</accession>
<reference evidence="2" key="4">
    <citation type="journal article" date="2015" name="G3 (Bethesda)">
        <title>Genome sequences of three phytopathogenic species of the Magnaporthaceae family of fungi.</title>
        <authorList>
            <person name="Okagaki L.H."/>
            <person name="Nunes C.C."/>
            <person name="Sailsbery J."/>
            <person name="Clay B."/>
            <person name="Brown D."/>
            <person name="John T."/>
            <person name="Oh Y."/>
            <person name="Young N."/>
            <person name="Fitzgerald M."/>
            <person name="Haas B.J."/>
            <person name="Zeng Q."/>
            <person name="Young S."/>
            <person name="Adiconis X."/>
            <person name="Fan L."/>
            <person name="Levin J.Z."/>
            <person name="Mitchell T.K."/>
            <person name="Okubara P.A."/>
            <person name="Farman M.L."/>
            <person name="Kohn L.M."/>
            <person name="Birren B."/>
            <person name="Ma L.-J."/>
            <person name="Dean R.A."/>
        </authorList>
    </citation>
    <scope>NUCLEOTIDE SEQUENCE</scope>
    <source>
        <strain evidence="2">R3-111a-1</strain>
    </source>
</reference>
<dbReference type="HOGENOM" id="CLU_3125175_0_0_1"/>
<evidence type="ECO:0000313" key="3">
    <source>
        <dbReference type="Proteomes" id="UP000006039"/>
    </source>
</evidence>
<dbReference type="GeneID" id="20353213"/>
<sequence length="50" mass="5193">MAEPLCGAPSLASGLVRGAWRYGIKLPYILTLSSVVLRAPPRSQAGSPSP</sequence>
<name>J3PGX5_GAET3</name>
<keyword evidence="3" id="KW-1185">Reference proteome</keyword>
<evidence type="ECO:0000313" key="2">
    <source>
        <dbReference type="EnsemblFungi" id="EJT69872"/>
    </source>
</evidence>